<dbReference type="AlphaFoldDB" id="A0A494TJK9"/>
<proteinExistence type="predicted"/>
<dbReference type="Gene3D" id="3.40.50.300">
    <property type="entry name" value="P-loop containing nucleotide triphosphate hydrolases"/>
    <property type="match status" value="1"/>
</dbReference>
<keyword evidence="1" id="KW-0813">Transport</keyword>
<keyword evidence="4" id="KW-1185">Reference proteome</keyword>
<evidence type="ECO:0000313" key="3">
    <source>
        <dbReference type="EMBL" id="AYJ85996.1"/>
    </source>
</evidence>
<dbReference type="OrthoDB" id="9810077at2"/>
<dbReference type="PANTHER" id="PTHR42794">
    <property type="entry name" value="HEMIN IMPORT ATP-BINDING PROTEIN HMUV"/>
    <property type="match status" value="1"/>
</dbReference>
<gene>
    <name evidence="3" type="ORF">D3Y57_08445</name>
</gene>
<keyword evidence="2" id="KW-1278">Translocase</keyword>
<dbReference type="Proteomes" id="UP000276254">
    <property type="component" value="Chromosome"/>
</dbReference>
<reference evidence="3 4" key="1">
    <citation type="submission" date="2018-09" db="EMBL/GenBank/DDBJ databases">
        <title>Sphingomonas peninsula sp. nov., isolated from fildes peninsula, Antarctic soil.</title>
        <authorList>
            <person name="Yingchao G."/>
        </authorList>
    </citation>
    <scope>NUCLEOTIDE SEQUENCE [LARGE SCALE GENOMIC DNA]</scope>
    <source>
        <strain evidence="3 4">YZ-8</strain>
    </source>
</reference>
<name>A0A494TJK9_SPHPE</name>
<sequence length="77" mass="8063">MLRLMRGAAAQGRGVITVLHDLNAAATADSVIMLARGRVIAAGPTDRVFTAEALSETYGMSFSLQKGRNGQTLVGTE</sequence>
<dbReference type="EMBL" id="CP032829">
    <property type="protein sequence ID" value="AYJ85996.1"/>
    <property type="molecule type" value="Genomic_DNA"/>
</dbReference>
<dbReference type="KEGG" id="spha:D3Y57_08445"/>
<evidence type="ECO:0000256" key="1">
    <source>
        <dbReference type="ARBA" id="ARBA00022448"/>
    </source>
</evidence>
<evidence type="ECO:0008006" key="5">
    <source>
        <dbReference type="Google" id="ProtNLM"/>
    </source>
</evidence>
<dbReference type="SUPFAM" id="SSF52540">
    <property type="entry name" value="P-loop containing nucleoside triphosphate hydrolases"/>
    <property type="match status" value="1"/>
</dbReference>
<dbReference type="InterPro" id="IPR027417">
    <property type="entry name" value="P-loop_NTPase"/>
</dbReference>
<protein>
    <recommendedName>
        <fullName evidence="5">Iron complex transport system ATP-binding protein</fullName>
    </recommendedName>
</protein>
<dbReference type="PANTHER" id="PTHR42794:SF1">
    <property type="entry name" value="HEMIN IMPORT ATP-BINDING PROTEIN HMUV"/>
    <property type="match status" value="1"/>
</dbReference>
<organism evidence="3 4">
    <name type="scientific">Sphingomonas paeninsulae</name>
    <dbReference type="NCBI Taxonomy" id="2319844"/>
    <lineage>
        <taxon>Bacteria</taxon>
        <taxon>Pseudomonadati</taxon>
        <taxon>Pseudomonadota</taxon>
        <taxon>Alphaproteobacteria</taxon>
        <taxon>Sphingomonadales</taxon>
        <taxon>Sphingomonadaceae</taxon>
        <taxon>Sphingomonas</taxon>
    </lineage>
</organism>
<accession>A0A494TJK9</accession>
<evidence type="ECO:0000256" key="2">
    <source>
        <dbReference type="ARBA" id="ARBA00022967"/>
    </source>
</evidence>
<evidence type="ECO:0000313" key="4">
    <source>
        <dbReference type="Proteomes" id="UP000276254"/>
    </source>
</evidence>